<comment type="caution">
    <text evidence="3">The sequence shown here is derived from an EMBL/GenBank/DDBJ whole genome shotgun (WGS) entry which is preliminary data.</text>
</comment>
<name>A0ABR2GTK6_9EUKA</name>
<gene>
    <name evidence="3" type="ORF">M9Y10_036708</name>
</gene>
<feature type="chain" id="PRO_5046144999" evidence="2">
    <location>
        <begin position="17"/>
        <end position="429"/>
    </location>
</feature>
<evidence type="ECO:0000313" key="3">
    <source>
        <dbReference type="EMBL" id="KAK8837278.1"/>
    </source>
</evidence>
<feature type="transmembrane region" description="Helical" evidence="1">
    <location>
        <begin position="214"/>
        <end position="237"/>
    </location>
</feature>
<keyword evidence="4" id="KW-1185">Reference proteome</keyword>
<proteinExistence type="predicted"/>
<reference evidence="3 4" key="1">
    <citation type="submission" date="2024-04" db="EMBL/GenBank/DDBJ databases">
        <title>Tritrichomonas musculus Genome.</title>
        <authorList>
            <person name="Alves-Ferreira E."/>
            <person name="Grigg M."/>
            <person name="Lorenzi H."/>
            <person name="Galac M."/>
        </authorList>
    </citation>
    <scope>NUCLEOTIDE SEQUENCE [LARGE SCALE GENOMIC DNA]</scope>
    <source>
        <strain evidence="3 4">EAF2021</strain>
    </source>
</reference>
<evidence type="ECO:0000256" key="1">
    <source>
        <dbReference type="SAM" id="Phobius"/>
    </source>
</evidence>
<keyword evidence="1" id="KW-1133">Transmembrane helix</keyword>
<organism evidence="3 4">
    <name type="scientific">Tritrichomonas musculus</name>
    <dbReference type="NCBI Taxonomy" id="1915356"/>
    <lineage>
        <taxon>Eukaryota</taxon>
        <taxon>Metamonada</taxon>
        <taxon>Parabasalia</taxon>
        <taxon>Tritrichomonadida</taxon>
        <taxon>Tritrichomonadidae</taxon>
        <taxon>Tritrichomonas</taxon>
    </lineage>
</organism>
<keyword evidence="1" id="KW-0812">Transmembrane</keyword>
<sequence>MIDFLLFLIFISKSEDLPETKHMEGGVFGWPDALALQKNLWAKIPIPYIRFYKSEINIAGITEKLISGRLNFSLSTIIEEMISSIQQDLDSNDEMSNETSNFIAKLRKMNNFPSNSIFPKIHHYLNQISYLEGSKLQNEQCNKDLYPNAHLLSRFIGDSLFNDIDCSIPDELIGQFLSFILIIVPIIVIFIFSFLFYLFFAIFRCCCCLAKKRFNPGCFCIIVFILVSSCMLISVGFNIASSVYLIKVVDYIFSKKILNEAETVCKLLNPSINDGIQKVVNELTPAISNISNQTTLTIDESLPQLLNVLNSTAQNLSEISKTMNSLSNFGDDETTKNCSKSEDEFNTCLMNADQQLNDQCKESKITNISLIESFTNFSSADSVAGDLDGYLTNISEIMNVTSFIDSGKRSIIEAIDSIENSVNSIENVS</sequence>
<feature type="transmembrane region" description="Helical" evidence="1">
    <location>
        <begin position="176"/>
        <end position="202"/>
    </location>
</feature>
<feature type="signal peptide" evidence="2">
    <location>
        <begin position="1"/>
        <end position="16"/>
    </location>
</feature>
<dbReference type="Proteomes" id="UP001470230">
    <property type="component" value="Unassembled WGS sequence"/>
</dbReference>
<keyword evidence="1" id="KW-0472">Membrane</keyword>
<protein>
    <submittedName>
        <fullName evidence="3">Uncharacterized protein</fullName>
    </submittedName>
</protein>
<keyword evidence="2" id="KW-0732">Signal</keyword>
<accession>A0ABR2GTK6</accession>
<evidence type="ECO:0000313" key="4">
    <source>
        <dbReference type="Proteomes" id="UP001470230"/>
    </source>
</evidence>
<dbReference type="EMBL" id="JAPFFF010000060">
    <property type="protein sequence ID" value="KAK8837278.1"/>
    <property type="molecule type" value="Genomic_DNA"/>
</dbReference>
<evidence type="ECO:0000256" key="2">
    <source>
        <dbReference type="SAM" id="SignalP"/>
    </source>
</evidence>